<evidence type="ECO:0000313" key="3">
    <source>
        <dbReference type="Proteomes" id="UP001066276"/>
    </source>
</evidence>
<proteinExistence type="predicted"/>
<comment type="caution">
    <text evidence="2">The sequence shown here is derived from an EMBL/GenBank/DDBJ whole genome shotgun (WGS) entry which is preliminary data.</text>
</comment>
<feature type="compositionally biased region" description="Basic and acidic residues" evidence="1">
    <location>
        <begin position="186"/>
        <end position="223"/>
    </location>
</feature>
<dbReference type="Proteomes" id="UP001066276">
    <property type="component" value="Chromosome 5"/>
</dbReference>
<protein>
    <submittedName>
        <fullName evidence="2">Uncharacterized protein</fullName>
    </submittedName>
</protein>
<evidence type="ECO:0000256" key="1">
    <source>
        <dbReference type="SAM" id="MobiDB-lite"/>
    </source>
</evidence>
<gene>
    <name evidence="2" type="ORF">NDU88_003626</name>
</gene>
<dbReference type="EMBL" id="JANPWB010000009">
    <property type="protein sequence ID" value="KAJ1150838.1"/>
    <property type="molecule type" value="Genomic_DNA"/>
</dbReference>
<organism evidence="2 3">
    <name type="scientific">Pleurodeles waltl</name>
    <name type="common">Iberian ribbed newt</name>
    <dbReference type="NCBI Taxonomy" id="8319"/>
    <lineage>
        <taxon>Eukaryota</taxon>
        <taxon>Metazoa</taxon>
        <taxon>Chordata</taxon>
        <taxon>Craniata</taxon>
        <taxon>Vertebrata</taxon>
        <taxon>Euteleostomi</taxon>
        <taxon>Amphibia</taxon>
        <taxon>Batrachia</taxon>
        <taxon>Caudata</taxon>
        <taxon>Salamandroidea</taxon>
        <taxon>Salamandridae</taxon>
        <taxon>Pleurodelinae</taxon>
        <taxon>Pleurodeles</taxon>
    </lineage>
</organism>
<keyword evidence="3" id="KW-1185">Reference proteome</keyword>
<name>A0AAV7RIR8_PLEWA</name>
<sequence length="319" mass="35673">MLAVHTPSWLRPTTEPITKTQLEARSPTAQDALRLGDHIDQRCLQLQVGLKSFLCPEALIKEARSPATWDALCLWDHIDQHCLQLQVELTPFSCPEVLIKEVWSPGAWDTLCLGDQIDQRCLRLQVGLMSFSHPEALIKEAQSPAVRDACDDPGPVISCPWGTIEGIPDQRQHVPTTNPEEGMPEGEDRADADREYEKDAEKTREEPQQLEWRGDTGNQKRDVNQGYSVAEQQSKGDVEGEQSAGDNDKALLLDSAACHVPGGTWRAEVRARIRGSATTLFQRRRKKRGITKIKGEEGVSPSKGKGQLWNMFDFFLKVT</sequence>
<feature type="region of interest" description="Disordered" evidence="1">
    <location>
        <begin position="161"/>
        <end position="224"/>
    </location>
</feature>
<accession>A0AAV7RIR8</accession>
<evidence type="ECO:0000313" key="2">
    <source>
        <dbReference type="EMBL" id="KAJ1150838.1"/>
    </source>
</evidence>
<reference evidence="2" key="1">
    <citation type="journal article" date="2022" name="bioRxiv">
        <title>Sequencing and chromosome-scale assembly of the giantPleurodeles waltlgenome.</title>
        <authorList>
            <person name="Brown T."/>
            <person name="Elewa A."/>
            <person name="Iarovenko S."/>
            <person name="Subramanian E."/>
            <person name="Araus A.J."/>
            <person name="Petzold A."/>
            <person name="Susuki M."/>
            <person name="Suzuki K.-i.T."/>
            <person name="Hayashi T."/>
            <person name="Toyoda A."/>
            <person name="Oliveira C."/>
            <person name="Osipova E."/>
            <person name="Leigh N.D."/>
            <person name="Simon A."/>
            <person name="Yun M.H."/>
        </authorList>
    </citation>
    <scope>NUCLEOTIDE SEQUENCE</scope>
    <source>
        <strain evidence="2">20211129_DDA</strain>
        <tissue evidence="2">Liver</tissue>
    </source>
</reference>
<dbReference type="AlphaFoldDB" id="A0AAV7RIR8"/>